<feature type="domain" description="CheC-like protein" evidence="3">
    <location>
        <begin position="108"/>
        <end position="143"/>
    </location>
</feature>
<proteinExistence type="predicted"/>
<dbReference type="EMBL" id="JABFIF010000016">
    <property type="protein sequence ID" value="NOH16418.1"/>
    <property type="molecule type" value="Genomic_DNA"/>
</dbReference>
<protein>
    <submittedName>
        <fullName evidence="4">Chemotaxis protein CheC</fullName>
    </submittedName>
</protein>
<reference evidence="4 5" key="1">
    <citation type="submission" date="2020-05" db="EMBL/GenBank/DDBJ databases">
        <title>Draft genome sequence of Clostridium cochlearium strain AGROS13 isolated from a sheep dairy farm in New Zealand.</title>
        <authorList>
            <person name="Gupta T.B."/>
            <person name="Jauregui R."/>
            <person name="Risson A.N."/>
            <person name="Brightwell G."/>
            <person name="Maclean P."/>
        </authorList>
    </citation>
    <scope>NUCLEOTIDE SEQUENCE [LARGE SCALE GENOMIC DNA]</scope>
    <source>
        <strain evidence="4 5">AGROS13</strain>
    </source>
</reference>
<feature type="domain" description="CheC-like protein" evidence="3">
    <location>
        <begin position="13"/>
        <end position="49"/>
    </location>
</feature>
<keyword evidence="2" id="KW-0378">Hydrolase</keyword>
<evidence type="ECO:0000256" key="2">
    <source>
        <dbReference type="ARBA" id="ARBA00022801"/>
    </source>
</evidence>
<sequence length="202" mass="22109">MYMTAYSNLTPLQIDALKEVGNIGTGNAATALSQLLNRKIDMSVPNINIVSFDEIFHGIGEEEIVYGVLVRVLGDTPGNILFVFEKDTANNIIEILTGTRETELSELGKSVIEELGNIVSASYMNAIARFTNLTIIPSVPAVAYDMLGAILSTTFIESGQFDDYVLDIETVFLEDDSEIKGHFYYIPMPGSLEKILNSLGVM</sequence>
<comment type="caution">
    <text evidence="4">The sequence shown here is derived from an EMBL/GenBank/DDBJ whole genome shotgun (WGS) entry which is preliminary data.</text>
</comment>
<dbReference type="Pfam" id="PF04509">
    <property type="entry name" value="CheC"/>
    <property type="match status" value="2"/>
</dbReference>
<evidence type="ECO:0000256" key="1">
    <source>
        <dbReference type="ARBA" id="ARBA00022500"/>
    </source>
</evidence>
<organism evidence="4 5">
    <name type="scientific">Clostridium cochlearium</name>
    <dbReference type="NCBI Taxonomy" id="1494"/>
    <lineage>
        <taxon>Bacteria</taxon>
        <taxon>Bacillati</taxon>
        <taxon>Bacillota</taxon>
        <taxon>Clostridia</taxon>
        <taxon>Eubacteriales</taxon>
        <taxon>Clostridiaceae</taxon>
        <taxon>Clostridium</taxon>
    </lineage>
</organism>
<keyword evidence="1" id="KW-0145">Chemotaxis</keyword>
<gene>
    <name evidence="4" type="ORF">HMJ28_08470</name>
</gene>
<dbReference type="Proteomes" id="UP000528432">
    <property type="component" value="Unassembled WGS sequence"/>
</dbReference>
<dbReference type="PANTHER" id="PTHR43693">
    <property type="entry name" value="PROTEIN PHOSPHATASE CHEZ"/>
    <property type="match status" value="1"/>
</dbReference>
<dbReference type="CDD" id="cd17909">
    <property type="entry name" value="CheC_ClassI"/>
    <property type="match status" value="1"/>
</dbReference>
<dbReference type="AlphaFoldDB" id="A0A7Y3XYY3"/>
<dbReference type="GO" id="GO:0016787">
    <property type="term" value="F:hydrolase activity"/>
    <property type="evidence" value="ECO:0007669"/>
    <property type="project" value="UniProtKB-KW"/>
</dbReference>
<dbReference type="GO" id="GO:0006935">
    <property type="term" value="P:chemotaxis"/>
    <property type="evidence" value="ECO:0007669"/>
    <property type="project" value="UniProtKB-KW"/>
</dbReference>
<evidence type="ECO:0000313" key="5">
    <source>
        <dbReference type="Proteomes" id="UP000528432"/>
    </source>
</evidence>
<dbReference type="PANTHER" id="PTHR43693:SF1">
    <property type="entry name" value="PROTEIN PHOSPHATASE CHEZ"/>
    <property type="match status" value="1"/>
</dbReference>
<dbReference type="GeneID" id="70577421"/>
<accession>A0A7Y3XYY3</accession>
<dbReference type="InterPro" id="IPR050992">
    <property type="entry name" value="CheZ_family_phosphatases"/>
</dbReference>
<dbReference type="InterPro" id="IPR007597">
    <property type="entry name" value="CheC"/>
</dbReference>
<evidence type="ECO:0000259" key="3">
    <source>
        <dbReference type="Pfam" id="PF04509"/>
    </source>
</evidence>
<dbReference type="Gene3D" id="3.40.1550.10">
    <property type="entry name" value="CheC-like"/>
    <property type="match status" value="1"/>
</dbReference>
<evidence type="ECO:0000313" key="4">
    <source>
        <dbReference type="EMBL" id="NOH16418.1"/>
    </source>
</evidence>
<dbReference type="RefSeq" id="WP_168944008.1">
    <property type="nucleotide sequence ID" value="NZ_FNGL01000017.1"/>
</dbReference>
<dbReference type="SUPFAM" id="SSF103039">
    <property type="entry name" value="CheC-like"/>
    <property type="match status" value="1"/>
</dbReference>
<dbReference type="InterPro" id="IPR028976">
    <property type="entry name" value="CheC-like_sf"/>
</dbReference>
<name>A0A7Y3XYY3_CLOCO</name>